<sequence length="53" mass="6226">MEVRFDDMNARLENVEKRITDKVTDTLTKMFDKRISSETSRMKNGMESRIGDV</sequence>
<comment type="caution">
    <text evidence="1">The sequence shown here is derived from an EMBL/GenBank/DDBJ whole genome shotgun (WGS) entry which is preliminary data.</text>
</comment>
<dbReference type="Proteomes" id="UP000828390">
    <property type="component" value="Unassembled WGS sequence"/>
</dbReference>
<protein>
    <submittedName>
        <fullName evidence="1">Uncharacterized protein</fullName>
    </submittedName>
</protein>
<keyword evidence="2" id="KW-1185">Reference proteome</keyword>
<evidence type="ECO:0000313" key="2">
    <source>
        <dbReference type="Proteomes" id="UP000828390"/>
    </source>
</evidence>
<dbReference type="AlphaFoldDB" id="A0A9D3YGZ2"/>
<accession>A0A9D3YGZ2</accession>
<proteinExistence type="predicted"/>
<gene>
    <name evidence="1" type="ORF">DPMN_074069</name>
</gene>
<reference evidence="1" key="1">
    <citation type="journal article" date="2019" name="bioRxiv">
        <title>The Genome of the Zebra Mussel, Dreissena polymorpha: A Resource for Invasive Species Research.</title>
        <authorList>
            <person name="McCartney M.A."/>
            <person name="Auch B."/>
            <person name="Kono T."/>
            <person name="Mallez S."/>
            <person name="Zhang Y."/>
            <person name="Obille A."/>
            <person name="Becker A."/>
            <person name="Abrahante J.E."/>
            <person name="Garbe J."/>
            <person name="Badalamenti J.P."/>
            <person name="Herman A."/>
            <person name="Mangelson H."/>
            <person name="Liachko I."/>
            <person name="Sullivan S."/>
            <person name="Sone E.D."/>
            <person name="Koren S."/>
            <person name="Silverstein K.A.T."/>
            <person name="Beckman K.B."/>
            <person name="Gohl D.M."/>
        </authorList>
    </citation>
    <scope>NUCLEOTIDE SEQUENCE</scope>
    <source>
        <strain evidence="1">Duluth1</strain>
        <tissue evidence="1">Whole animal</tissue>
    </source>
</reference>
<organism evidence="1 2">
    <name type="scientific">Dreissena polymorpha</name>
    <name type="common">Zebra mussel</name>
    <name type="synonym">Mytilus polymorpha</name>
    <dbReference type="NCBI Taxonomy" id="45954"/>
    <lineage>
        <taxon>Eukaryota</taxon>
        <taxon>Metazoa</taxon>
        <taxon>Spiralia</taxon>
        <taxon>Lophotrochozoa</taxon>
        <taxon>Mollusca</taxon>
        <taxon>Bivalvia</taxon>
        <taxon>Autobranchia</taxon>
        <taxon>Heteroconchia</taxon>
        <taxon>Euheterodonta</taxon>
        <taxon>Imparidentia</taxon>
        <taxon>Neoheterodontei</taxon>
        <taxon>Myida</taxon>
        <taxon>Dreissenoidea</taxon>
        <taxon>Dreissenidae</taxon>
        <taxon>Dreissena</taxon>
    </lineage>
</organism>
<reference evidence="1" key="2">
    <citation type="submission" date="2020-11" db="EMBL/GenBank/DDBJ databases">
        <authorList>
            <person name="McCartney M.A."/>
            <person name="Auch B."/>
            <person name="Kono T."/>
            <person name="Mallez S."/>
            <person name="Becker A."/>
            <person name="Gohl D.M."/>
            <person name="Silverstein K.A.T."/>
            <person name="Koren S."/>
            <person name="Bechman K.B."/>
            <person name="Herman A."/>
            <person name="Abrahante J.E."/>
            <person name="Garbe J."/>
        </authorList>
    </citation>
    <scope>NUCLEOTIDE SEQUENCE</scope>
    <source>
        <strain evidence="1">Duluth1</strain>
        <tissue evidence="1">Whole animal</tissue>
    </source>
</reference>
<name>A0A9D3YGZ2_DREPO</name>
<evidence type="ECO:0000313" key="1">
    <source>
        <dbReference type="EMBL" id="KAH3699115.1"/>
    </source>
</evidence>
<dbReference type="EMBL" id="JAIWYP010000015">
    <property type="protein sequence ID" value="KAH3699115.1"/>
    <property type="molecule type" value="Genomic_DNA"/>
</dbReference>